<evidence type="ECO:0000259" key="3">
    <source>
        <dbReference type="PROSITE" id="PS51462"/>
    </source>
</evidence>
<dbReference type="CDD" id="cd04677">
    <property type="entry name" value="NUDIX_Hydrolase"/>
    <property type="match status" value="1"/>
</dbReference>
<dbReference type="PANTHER" id="PTHR43046">
    <property type="entry name" value="GDP-MANNOSE MANNOSYL HYDROLASE"/>
    <property type="match status" value="1"/>
</dbReference>
<organism evidence="4 5">
    <name type="scientific">Metasolibacillus meyeri</name>
    <dbReference type="NCBI Taxonomy" id="1071052"/>
    <lineage>
        <taxon>Bacteria</taxon>
        <taxon>Bacillati</taxon>
        <taxon>Bacillota</taxon>
        <taxon>Bacilli</taxon>
        <taxon>Bacillales</taxon>
        <taxon>Caryophanaceae</taxon>
        <taxon>Metasolibacillus</taxon>
    </lineage>
</organism>
<keyword evidence="5" id="KW-1185">Reference proteome</keyword>
<dbReference type="Pfam" id="PF00293">
    <property type="entry name" value="NUDIX"/>
    <property type="match status" value="1"/>
</dbReference>
<accession>A0AAW9NYM4</accession>
<reference evidence="4 5" key="1">
    <citation type="submission" date="2023-03" db="EMBL/GenBank/DDBJ databases">
        <title>Bacillus Genome Sequencing.</title>
        <authorList>
            <person name="Dunlap C."/>
        </authorList>
    </citation>
    <scope>NUCLEOTIDE SEQUENCE [LARGE SCALE GENOMIC DNA]</scope>
    <source>
        <strain evidence="4 5">B-59205</strain>
    </source>
</reference>
<sequence length="151" mass="16905">MNYIQYIRQYVGTKPIIAPGSAIIVLNDNNEILLQLRSDTNDWGLPGGGMELGDSFEETAQKELFEETGLIAHELKLVGLASGKELYYQFPHGDEIYNATAIFQATTVTGTLKIDKESKDLQYFSLNQLPKLNYTTVKLLEKIGYIPTDIV</sequence>
<dbReference type="RefSeq" id="WP_326124697.1">
    <property type="nucleotide sequence ID" value="NZ_JARSFG010000022.1"/>
</dbReference>
<dbReference type="Proteomes" id="UP001344888">
    <property type="component" value="Unassembled WGS sequence"/>
</dbReference>
<dbReference type="PROSITE" id="PS51462">
    <property type="entry name" value="NUDIX"/>
    <property type="match status" value="1"/>
</dbReference>
<dbReference type="InterPro" id="IPR000086">
    <property type="entry name" value="NUDIX_hydrolase_dom"/>
</dbReference>
<name>A0AAW9NYM4_9BACL</name>
<comment type="caution">
    <text evidence="4">The sequence shown here is derived from an EMBL/GenBank/DDBJ whole genome shotgun (WGS) entry which is preliminary data.</text>
</comment>
<keyword evidence="2 4" id="KW-0378">Hydrolase</keyword>
<protein>
    <submittedName>
        <fullName evidence="4">NUDIX hydrolase</fullName>
    </submittedName>
</protein>
<comment type="cofactor">
    <cofactor evidence="1">
        <name>Mg(2+)</name>
        <dbReference type="ChEBI" id="CHEBI:18420"/>
    </cofactor>
</comment>
<feature type="domain" description="Nudix hydrolase" evidence="3">
    <location>
        <begin position="16"/>
        <end position="147"/>
    </location>
</feature>
<dbReference type="InterPro" id="IPR015797">
    <property type="entry name" value="NUDIX_hydrolase-like_dom_sf"/>
</dbReference>
<dbReference type="SUPFAM" id="SSF55811">
    <property type="entry name" value="Nudix"/>
    <property type="match status" value="1"/>
</dbReference>
<evidence type="ECO:0000313" key="4">
    <source>
        <dbReference type="EMBL" id="MEC1180145.1"/>
    </source>
</evidence>
<proteinExistence type="predicted"/>
<evidence type="ECO:0000256" key="1">
    <source>
        <dbReference type="ARBA" id="ARBA00001946"/>
    </source>
</evidence>
<gene>
    <name evidence="4" type="ORF">P9B03_16705</name>
</gene>
<dbReference type="PRINTS" id="PR00502">
    <property type="entry name" value="NUDIXFAMILY"/>
</dbReference>
<dbReference type="AlphaFoldDB" id="A0AAW9NYM4"/>
<dbReference type="Gene3D" id="3.90.79.10">
    <property type="entry name" value="Nucleoside Triphosphate Pyrophosphohydrolase"/>
    <property type="match status" value="1"/>
</dbReference>
<evidence type="ECO:0000313" key="5">
    <source>
        <dbReference type="Proteomes" id="UP001344888"/>
    </source>
</evidence>
<dbReference type="EMBL" id="JARSFG010000022">
    <property type="protein sequence ID" value="MEC1180145.1"/>
    <property type="molecule type" value="Genomic_DNA"/>
</dbReference>
<evidence type="ECO:0000256" key="2">
    <source>
        <dbReference type="ARBA" id="ARBA00022801"/>
    </source>
</evidence>
<dbReference type="GO" id="GO:0016787">
    <property type="term" value="F:hydrolase activity"/>
    <property type="evidence" value="ECO:0007669"/>
    <property type="project" value="UniProtKB-KW"/>
</dbReference>
<dbReference type="InterPro" id="IPR020476">
    <property type="entry name" value="Nudix_hydrolase"/>
</dbReference>
<dbReference type="PANTHER" id="PTHR43046:SF2">
    <property type="entry name" value="8-OXO-DGTP DIPHOSPHATASE-RELATED"/>
    <property type="match status" value="1"/>
</dbReference>